<organism evidence="2 3">
    <name type="scientific">Vallitalea longa</name>
    <dbReference type="NCBI Taxonomy" id="2936439"/>
    <lineage>
        <taxon>Bacteria</taxon>
        <taxon>Bacillati</taxon>
        <taxon>Bacillota</taxon>
        <taxon>Clostridia</taxon>
        <taxon>Lachnospirales</taxon>
        <taxon>Vallitaleaceae</taxon>
        <taxon>Vallitalea</taxon>
    </lineage>
</organism>
<evidence type="ECO:0000313" key="2">
    <source>
        <dbReference type="EMBL" id="GKX29208.1"/>
    </source>
</evidence>
<name>A0A9W6DF90_9FIRM</name>
<evidence type="ECO:0000259" key="1">
    <source>
        <dbReference type="Pfam" id="PF01551"/>
    </source>
</evidence>
<dbReference type="AlphaFoldDB" id="A0A9W6DF90"/>
<dbReference type="Proteomes" id="UP001144256">
    <property type="component" value="Unassembled WGS sequence"/>
</dbReference>
<reference evidence="2" key="1">
    <citation type="submission" date="2022-06" db="EMBL/GenBank/DDBJ databases">
        <title>Vallitalea longa sp. nov., an anaerobic bacterium isolated from marine sediment.</title>
        <authorList>
            <person name="Hirano S."/>
            <person name="Terahara T."/>
            <person name="Mori K."/>
            <person name="Hamada M."/>
            <person name="Matsumoto R."/>
            <person name="Kobayashi T."/>
        </authorList>
    </citation>
    <scope>NUCLEOTIDE SEQUENCE</scope>
    <source>
        <strain evidence="2">SH18-1</strain>
    </source>
</reference>
<dbReference type="InterPro" id="IPR016047">
    <property type="entry name" value="M23ase_b-sheet_dom"/>
</dbReference>
<gene>
    <name evidence="2" type="ORF">SH1V18_16880</name>
</gene>
<dbReference type="PANTHER" id="PTHR21666">
    <property type="entry name" value="PEPTIDASE-RELATED"/>
    <property type="match status" value="1"/>
</dbReference>
<sequence>MFIYPTKSRRVTSRYGVRGSGFHNGVDFGAVKVGVEGDAIYASADGKVVISKVNGGGVNKGYGYYVIIQHDNGYCSLYAHLQKLELKAGKTVKQGEIIGHMGNTGNSTGVHLHFEIRKSNYDNRFFYKNSNGQFISSIDPLPLLQEKTTGEHTEIPSWYLDGFNGLVSKDIIQSPEYWKDKLSQPIKAGEVFAVINKAMTRRDNK</sequence>
<dbReference type="CDD" id="cd12797">
    <property type="entry name" value="M23_peptidase"/>
    <property type="match status" value="1"/>
</dbReference>
<dbReference type="Gene3D" id="2.70.70.10">
    <property type="entry name" value="Glucose Permease (Domain IIA)"/>
    <property type="match status" value="1"/>
</dbReference>
<proteinExistence type="predicted"/>
<dbReference type="InterPro" id="IPR011055">
    <property type="entry name" value="Dup_hybrid_motif"/>
</dbReference>
<accession>A0A9W6DF90</accession>
<dbReference type="GO" id="GO:0004222">
    <property type="term" value="F:metalloendopeptidase activity"/>
    <property type="evidence" value="ECO:0007669"/>
    <property type="project" value="TreeGrafter"/>
</dbReference>
<evidence type="ECO:0000313" key="3">
    <source>
        <dbReference type="Proteomes" id="UP001144256"/>
    </source>
</evidence>
<dbReference type="Pfam" id="PF01551">
    <property type="entry name" value="Peptidase_M23"/>
    <property type="match status" value="1"/>
</dbReference>
<dbReference type="RefSeq" id="WP_281814532.1">
    <property type="nucleotide sequence ID" value="NZ_BRLB01000003.1"/>
</dbReference>
<dbReference type="InterPro" id="IPR050570">
    <property type="entry name" value="Cell_wall_metabolism_enzyme"/>
</dbReference>
<feature type="domain" description="M23ase beta-sheet core" evidence="1">
    <location>
        <begin position="22"/>
        <end position="120"/>
    </location>
</feature>
<dbReference type="EMBL" id="BRLB01000003">
    <property type="protein sequence ID" value="GKX29208.1"/>
    <property type="molecule type" value="Genomic_DNA"/>
</dbReference>
<keyword evidence="3" id="KW-1185">Reference proteome</keyword>
<comment type="caution">
    <text evidence="2">The sequence shown here is derived from an EMBL/GenBank/DDBJ whole genome shotgun (WGS) entry which is preliminary data.</text>
</comment>
<dbReference type="SUPFAM" id="SSF51261">
    <property type="entry name" value="Duplicated hybrid motif"/>
    <property type="match status" value="1"/>
</dbReference>
<dbReference type="PANTHER" id="PTHR21666:SF270">
    <property type="entry name" value="MUREIN HYDROLASE ACTIVATOR ENVC"/>
    <property type="match status" value="1"/>
</dbReference>
<protein>
    <recommendedName>
        <fullName evidence="1">M23ase beta-sheet core domain-containing protein</fullName>
    </recommendedName>
</protein>